<gene>
    <name evidence="3" type="ORF">RchiOBHm_Chr1g0363921</name>
</gene>
<sequence>MESNKFSLVATVVVLTFLTPTAFAVWHTNYEVASAAAEPAESDDHIEVALAAAEPDLDESIEVASAAAEPADPVDYYDNIMVKNESIISTGLIRRKVDGCTTSICNMMFSPCKMGCICVPFGTLPIGLCIGLCHCNFTPPPGPQPQPPSVTLSPSPSPSPLMF</sequence>
<keyword evidence="2" id="KW-0732">Signal</keyword>
<evidence type="ECO:0000256" key="1">
    <source>
        <dbReference type="SAM" id="MobiDB-lite"/>
    </source>
</evidence>
<dbReference type="Gramene" id="PRQ58863">
    <property type="protein sequence ID" value="PRQ58863"/>
    <property type="gene ID" value="RchiOBHm_Chr1g0363921"/>
</dbReference>
<accession>A0A2P6SJM3</accession>
<evidence type="ECO:0000313" key="4">
    <source>
        <dbReference type="Proteomes" id="UP000238479"/>
    </source>
</evidence>
<comment type="caution">
    <text evidence="3">The sequence shown here is derived from an EMBL/GenBank/DDBJ whole genome shotgun (WGS) entry which is preliminary data.</text>
</comment>
<feature type="region of interest" description="Disordered" evidence="1">
    <location>
        <begin position="143"/>
        <end position="163"/>
    </location>
</feature>
<protein>
    <submittedName>
        <fullName evidence="3">Uncharacterized protein</fullName>
    </submittedName>
</protein>
<evidence type="ECO:0000313" key="3">
    <source>
        <dbReference type="EMBL" id="PRQ58863.1"/>
    </source>
</evidence>
<proteinExistence type="predicted"/>
<keyword evidence="4" id="KW-1185">Reference proteome</keyword>
<dbReference type="AlphaFoldDB" id="A0A2P6SJM3"/>
<reference evidence="3 4" key="1">
    <citation type="journal article" date="2018" name="Nat. Genet.">
        <title>The Rosa genome provides new insights in the design of modern roses.</title>
        <authorList>
            <person name="Bendahmane M."/>
        </authorList>
    </citation>
    <scope>NUCLEOTIDE SEQUENCE [LARGE SCALE GENOMIC DNA]</scope>
    <source>
        <strain evidence="4">cv. Old Blush</strain>
    </source>
</reference>
<evidence type="ECO:0000256" key="2">
    <source>
        <dbReference type="SAM" id="SignalP"/>
    </source>
</evidence>
<feature type="signal peptide" evidence="2">
    <location>
        <begin position="1"/>
        <end position="24"/>
    </location>
</feature>
<dbReference type="Proteomes" id="UP000238479">
    <property type="component" value="Chromosome 1"/>
</dbReference>
<dbReference type="EMBL" id="PDCK01000039">
    <property type="protein sequence ID" value="PRQ58863.1"/>
    <property type="molecule type" value="Genomic_DNA"/>
</dbReference>
<feature type="chain" id="PRO_5015105513" evidence="2">
    <location>
        <begin position="25"/>
        <end position="163"/>
    </location>
</feature>
<name>A0A2P6SJM3_ROSCH</name>
<organism evidence="3 4">
    <name type="scientific">Rosa chinensis</name>
    <name type="common">China rose</name>
    <dbReference type="NCBI Taxonomy" id="74649"/>
    <lineage>
        <taxon>Eukaryota</taxon>
        <taxon>Viridiplantae</taxon>
        <taxon>Streptophyta</taxon>
        <taxon>Embryophyta</taxon>
        <taxon>Tracheophyta</taxon>
        <taxon>Spermatophyta</taxon>
        <taxon>Magnoliopsida</taxon>
        <taxon>eudicotyledons</taxon>
        <taxon>Gunneridae</taxon>
        <taxon>Pentapetalae</taxon>
        <taxon>rosids</taxon>
        <taxon>fabids</taxon>
        <taxon>Rosales</taxon>
        <taxon>Rosaceae</taxon>
        <taxon>Rosoideae</taxon>
        <taxon>Rosoideae incertae sedis</taxon>
        <taxon>Rosa</taxon>
    </lineage>
</organism>